<evidence type="ECO:0000313" key="2">
    <source>
        <dbReference type="Proteomes" id="UP000823674"/>
    </source>
</evidence>
<accession>A0ABQ7NJ60</accession>
<dbReference type="Gene3D" id="1.20.5.1160">
    <property type="entry name" value="Vasodilator-stimulated phosphoprotein"/>
    <property type="match status" value="1"/>
</dbReference>
<sequence length="131" mass="15539">MDPYYSQMNKHKRECDWLYAVADANHGIPNKCACGQSIVVETGEQGRRYYVCQVFKVRMMCALENEVNDLKKDARDEVKTPLENEVNDLKKDARDEVKTRLKLQLKIQQMSEEIEELKKLVVMFYQYYTFK</sequence>
<dbReference type="Proteomes" id="UP000823674">
    <property type="component" value="Chromosome A02"/>
</dbReference>
<evidence type="ECO:0000313" key="1">
    <source>
        <dbReference type="EMBL" id="KAG5410927.1"/>
    </source>
</evidence>
<protein>
    <recommendedName>
        <fullName evidence="3">Zinc finger GRF-type domain-containing protein</fullName>
    </recommendedName>
</protein>
<evidence type="ECO:0008006" key="3">
    <source>
        <dbReference type="Google" id="ProtNLM"/>
    </source>
</evidence>
<gene>
    <name evidence="1" type="primary">A02p038900.1_BraROA</name>
    <name evidence="1" type="ORF">IGI04_007246</name>
</gene>
<organism evidence="1 2">
    <name type="scientific">Brassica rapa subsp. trilocularis</name>
    <dbReference type="NCBI Taxonomy" id="1813537"/>
    <lineage>
        <taxon>Eukaryota</taxon>
        <taxon>Viridiplantae</taxon>
        <taxon>Streptophyta</taxon>
        <taxon>Embryophyta</taxon>
        <taxon>Tracheophyta</taxon>
        <taxon>Spermatophyta</taxon>
        <taxon>Magnoliopsida</taxon>
        <taxon>eudicotyledons</taxon>
        <taxon>Gunneridae</taxon>
        <taxon>Pentapetalae</taxon>
        <taxon>rosids</taxon>
        <taxon>malvids</taxon>
        <taxon>Brassicales</taxon>
        <taxon>Brassicaceae</taxon>
        <taxon>Brassiceae</taxon>
        <taxon>Brassica</taxon>
    </lineage>
</organism>
<reference evidence="1 2" key="1">
    <citation type="submission" date="2021-03" db="EMBL/GenBank/DDBJ databases">
        <authorList>
            <person name="King G.J."/>
            <person name="Bancroft I."/>
            <person name="Baten A."/>
            <person name="Bloomfield J."/>
            <person name="Borpatragohain P."/>
            <person name="He Z."/>
            <person name="Irish N."/>
            <person name="Irwin J."/>
            <person name="Liu K."/>
            <person name="Mauleon R.P."/>
            <person name="Moore J."/>
            <person name="Morris R."/>
            <person name="Ostergaard L."/>
            <person name="Wang B."/>
            <person name="Wells R."/>
        </authorList>
    </citation>
    <scope>NUCLEOTIDE SEQUENCE [LARGE SCALE GENOMIC DNA]</scope>
    <source>
        <strain evidence="1">R-o-18</strain>
        <tissue evidence="1">Leaf</tissue>
    </source>
</reference>
<keyword evidence="2" id="KW-1185">Reference proteome</keyword>
<name>A0ABQ7NJ60_BRACM</name>
<comment type="caution">
    <text evidence="1">The sequence shown here is derived from an EMBL/GenBank/DDBJ whole genome shotgun (WGS) entry which is preliminary data.</text>
</comment>
<proteinExistence type="predicted"/>
<dbReference type="EMBL" id="JADBGQ010000002">
    <property type="protein sequence ID" value="KAG5410927.1"/>
    <property type="molecule type" value="Genomic_DNA"/>
</dbReference>